<evidence type="ECO:0000256" key="5">
    <source>
        <dbReference type="ARBA" id="ARBA00023136"/>
    </source>
</evidence>
<keyword evidence="5 6" id="KW-0472">Membrane</keyword>
<organism evidence="8 9">
    <name type="scientific">Chenopodium quinoa</name>
    <name type="common">Quinoa</name>
    <dbReference type="NCBI Taxonomy" id="63459"/>
    <lineage>
        <taxon>Eukaryota</taxon>
        <taxon>Viridiplantae</taxon>
        <taxon>Streptophyta</taxon>
        <taxon>Embryophyta</taxon>
        <taxon>Tracheophyta</taxon>
        <taxon>Spermatophyta</taxon>
        <taxon>Magnoliopsida</taxon>
        <taxon>eudicotyledons</taxon>
        <taxon>Gunneridae</taxon>
        <taxon>Pentapetalae</taxon>
        <taxon>Caryophyllales</taxon>
        <taxon>Chenopodiaceae</taxon>
        <taxon>Chenopodioideae</taxon>
        <taxon>Atripliceae</taxon>
        <taxon>Chenopodium</taxon>
    </lineage>
</organism>
<feature type="chain" id="PRO_5030537547" evidence="7">
    <location>
        <begin position="23"/>
        <end position="187"/>
    </location>
</feature>
<evidence type="ECO:0000256" key="2">
    <source>
        <dbReference type="ARBA" id="ARBA00006840"/>
    </source>
</evidence>
<evidence type="ECO:0000256" key="3">
    <source>
        <dbReference type="ARBA" id="ARBA00022692"/>
    </source>
</evidence>
<dbReference type="EnsemblPlants" id="AUR62036919-RA">
    <property type="protein sequence ID" value="AUR62036919-RA:cds"/>
    <property type="gene ID" value="AUR62036919"/>
</dbReference>
<evidence type="ECO:0000256" key="6">
    <source>
        <dbReference type="SAM" id="Phobius"/>
    </source>
</evidence>
<dbReference type="InterPro" id="IPR044991">
    <property type="entry name" value="TET_plant"/>
</dbReference>
<dbReference type="Proteomes" id="UP000596660">
    <property type="component" value="Unplaced"/>
</dbReference>
<accession>A0A803MXI9</accession>
<evidence type="ECO:0000313" key="8">
    <source>
        <dbReference type="EnsemblPlants" id="AUR62036919-RA:cds"/>
    </source>
</evidence>
<feature type="signal peptide" evidence="7">
    <location>
        <begin position="1"/>
        <end position="22"/>
    </location>
</feature>
<sequence>MIGWVIFTGFVFMVTNKGAGRAVSGVGFEEYRVGDFNHWLQRNVVSTKNWVQIRSCLVDTKVCASLDRVYTNHGLDFLNKNLSPIQSSCCKPPTSCGFTPKNATYWEVPKTGPASSDSDCNAWSNNKDKLCYDCKSCKAGVLANLREEWRHFLIFNITIFIILFVIYMFGCCAIRNSYNRSSSNKHP</sequence>
<evidence type="ECO:0000256" key="1">
    <source>
        <dbReference type="ARBA" id="ARBA00004141"/>
    </source>
</evidence>
<evidence type="ECO:0000256" key="7">
    <source>
        <dbReference type="SAM" id="SignalP"/>
    </source>
</evidence>
<name>A0A803MXI9_CHEQI</name>
<evidence type="ECO:0000256" key="4">
    <source>
        <dbReference type="ARBA" id="ARBA00022989"/>
    </source>
</evidence>
<keyword evidence="4 6" id="KW-1133">Transmembrane helix</keyword>
<dbReference type="InterPro" id="IPR018499">
    <property type="entry name" value="Tetraspanin/Peripherin"/>
</dbReference>
<dbReference type="Pfam" id="PF00335">
    <property type="entry name" value="Tetraspanin"/>
    <property type="match status" value="1"/>
</dbReference>
<protein>
    <submittedName>
        <fullName evidence="8">Uncharacterized protein</fullName>
    </submittedName>
</protein>
<dbReference type="Gramene" id="AUR62036919-RA">
    <property type="protein sequence ID" value="AUR62036919-RA:cds"/>
    <property type="gene ID" value="AUR62036919"/>
</dbReference>
<reference evidence="8" key="2">
    <citation type="submission" date="2021-03" db="UniProtKB">
        <authorList>
            <consortium name="EnsemblPlants"/>
        </authorList>
    </citation>
    <scope>IDENTIFICATION</scope>
</reference>
<feature type="transmembrane region" description="Helical" evidence="6">
    <location>
        <begin position="152"/>
        <end position="170"/>
    </location>
</feature>
<dbReference type="AlphaFoldDB" id="A0A803MXI9"/>
<reference evidence="8" key="1">
    <citation type="journal article" date="2017" name="Nature">
        <title>The genome of Chenopodium quinoa.</title>
        <authorList>
            <person name="Jarvis D.E."/>
            <person name="Ho Y.S."/>
            <person name="Lightfoot D.J."/>
            <person name="Schmoeckel S.M."/>
            <person name="Li B."/>
            <person name="Borm T.J.A."/>
            <person name="Ohyanagi H."/>
            <person name="Mineta K."/>
            <person name="Michell C.T."/>
            <person name="Saber N."/>
            <person name="Kharbatia N.M."/>
            <person name="Rupper R.R."/>
            <person name="Sharp A.R."/>
            <person name="Dally N."/>
            <person name="Boughton B.A."/>
            <person name="Woo Y.H."/>
            <person name="Gao G."/>
            <person name="Schijlen E.G.W.M."/>
            <person name="Guo X."/>
            <person name="Momin A.A."/>
            <person name="Negrao S."/>
            <person name="Al-Babili S."/>
            <person name="Gehring C."/>
            <person name="Roessner U."/>
            <person name="Jung C."/>
            <person name="Murphy K."/>
            <person name="Arold S.T."/>
            <person name="Gojobori T."/>
            <person name="van der Linden C.G."/>
            <person name="van Loo E.N."/>
            <person name="Jellen E.N."/>
            <person name="Maughan P.J."/>
            <person name="Tester M."/>
        </authorList>
    </citation>
    <scope>NUCLEOTIDE SEQUENCE [LARGE SCALE GENOMIC DNA]</scope>
    <source>
        <strain evidence="8">cv. PI 614886</strain>
    </source>
</reference>
<dbReference type="GO" id="GO:0016020">
    <property type="term" value="C:membrane"/>
    <property type="evidence" value="ECO:0007669"/>
    <property type="project" value="UniProtKB-SubCell"/>
</dbReference>
<dbReference type="GO" id="GO:0009734">
    <property type="term" value="P:auxin-activated signaling pathway"/>
    <property type="evidence" value="ECO:0007669"/>
    <property type="project" value="InterPro"/>
</dbReference>
<comment type="similarity">
    <text evidence="2">Belongs to the tetraspanin (TM4SF) family.</text>
</comment>
<gene>
    <name evidence="8" type="primary">LOC110726130</name>
</gene>
<keyword evidence="7" id="KW-0732">Signal</keyword>
<comment type="subcellular location">
    <subcellularLocation>
        <location evidence="1">Membrane</location>
        <topology evidence="1">Multi-pass membrane protein</topology>
    </subcellularLocation>
</comment>
<proteinExistence type="inferred from homology"/>
<keyword evidence="9" id="KW-1185">Reference proteome</keyword>
<keyword evidence="3 6" id="KW-0812">Transmembrane</keyword>
<dbReference type="OMA" id="FRINNTF"/>
<dbReference type="PANTHER" id="PTHR32191">
    <property type="entry name" value="TETRASPANIN-8-RELATED"/>
    <property type="match status" value="1"/>
</dbReference>
<evidence type="ECO:0000313" key="9">
    <source>
        <dbReference type="Proteomes" id="UP000596660"/>
    </source>
</evidence>